<dbReference type="STRING" id="45235.A0A2K3Q8T0"/>
<feature type="domain" description="C2H2-type" evidence="2">
    <location>
        <begin position="8"/>
        <end position="28"/>
    </location>
</feature>
<protein>
    <recommendedName>
        <fullName evidence="2">C2H2-type domain-containing protein</fullName>
    </recommendedName>
</protein>
<comment type="caution">
    <text evidence="3">The sequence shown here is derived from an EMBL/GenBank/DDBJ whole genome shotgun (WGS) entry which is preliminary data.</text>
</comment>
<dbReference type="InterPro" id="IPR013087">
    <property type="entry name" value="Znf_C2H2_type"/>
</dbReference>
<evidence type="ECO:0000313" key="4">
    <source>
        <dbReference type="Proteomes" id="UP000236621"/>
    </source>
</evidence>
<feature type="compositionally biased region" description="Polar residues" evidence="1">
    <location>
        <begin position="187"/>
        <end position="202"/>
    </location>
</feature>
<keyword evidence="4" id="KW-1185">Reference proteome</keyword>
<reference evidence="3 4" key="1">
    <citation type="submission" date="2017-08" db="EMBL/GenBank/DDBJ databases">
        <title>Harnessing the power of phylogenomics to disentangle the directionality and signatures of interkingdom host jumping in the parasitic fungal genus Tolypocladium.</title>
        <authorList>
            <person name="Quandt C.A."/>
            <person name="Patterson W."/>
            <person name="Spatafora J.W."/>
        </authorList>
    </citation>
    <scope>NUCLEOTIDE SEQUENCE [LARGE SCALE GENOMIC DNA]</scope>
    <source>
        <strain evidence="3 4">CBS 113982</strain>
    </source>
</reference>
<name>A0A2K3Q8T0_9HYPO</name>
<feature type="region of interest" description="Disordered" evidence="1">
    <location>
        <begin position="185"/>
        <end position="208"/>
    </location>
</feature>
<accession>A0A2K3Q8T0</accession>
<evidence type="ECO:0000256" key="1">
    <source>
        <dbReference type="SAM" id="MobiDB-lite"/>
    </source>
</evidence>
<dbReference type="OrthoDB" id="5204718at2759"/>
<evidence type="ECO:0000313" key="3">
    <source>
        <dbReference type="EMBL" id="PNY23959.1"/>
    </source>
</evidence>
<dbReference type="SMART" id="SM00355">
    <property type="entry name" value="ZnF_C2H2"/>
    <property type="match status" value="2"/>
</dbReference>
<dbReference type="Gene3D" id="3.30.160.60">
    <property type="entry name" value="Classic Zinc Finger"/>
    <property type="match status" value="1"/>
</dbReference>
<proteinExistence type="predicted"/>
<dbReference type="EMBL" id="NRSZ01000997">
    <property type="protein sequence ID" value="PNY23959.1"/>
    <property type="molecule type" value="Genomic_DNA"/>
</dbReference>
<dbReference type="PROSITE" id="PS00028">
    <property type="entry name" value="ZINC_FINGER_C2H2_1"/>
    <property type="match status" value="1"/>
</dbReference>
<organism evidence="3 4">
    <name type="scientific">Tolypocladium capitatum</name>
    <dbReference type="NCBI Taxonomy" id="45235"/>
    <lineage>
        <taxon>Eukaryota</taxon>
        <taxon>Fungi</taxon>
        <taxon>Dikarya</taxon>
        <taxon>Ascomycota</taxon>
        <taxon>Pezizomycotina</taxon>
        <taxon>Sordariomycetes</taxon>
        <taxon>Hypocreomycetidae</taxon>
        <taxon>Hypocreales</taxon>
        <taxon>Ophiocordycipitaceae</taxon>
        <taxon>Tolypocladium</taxon>
    </lineage>
</organism>
<gene>
    <name evidence="3" type="ORF">TCAP_06098</name>
</gene>
<dbReference type="AlphaFoldDB" id="A0A2K3Q8T0"/>
<evidence type="ECO:0000259" key="2">
    <source>
        <dbReference type="PROSITE" id="PS00028"/>
    </source>
</evidence>
<dbReference type="Proteomes" id="UP000236621">
    <property type="component" value="Unassembled WGS sequence"/>
</dbReference>
<sequence length="208" mass="23987">MTHGSITCDVCSKEIVSMEDTLRHIKLHQSQMLSLINRLDLNQNVRVRDIALNECDDCDLDDSNASESFGNTHHVEHDANCTLSGLRKQSPNSVLARFQVRQTQGKNFKCPRQQCKRKRFRRKQELVRHFATHYKIRKVCPSCSTIFTEASKFKTHQCGASVEEQRIIRTQYDEMRQAIEMQLGLRNPNQSDNQITESNAPEQLTAKP</sequence>